<name>A0ABN5J4J1_9CAUL</name>
<protein>
    <recommendedName>
        <fullName evidence="1">T6SS Transcription factor RovC-like DNA binding domain-containing protein</fullName>
    </recommendedName>
</protein>
<dbReference type="Pfam" id="PF10074">
    <property type="entry name" value="RovC_DNA-bd"/>
    <property type="match status" value="1"/>
</dbReference>
<dbReference type="InterPro" id="IPR018754">
    <property type="entry name" value="RovC-like_DNA-bd"/>
</dbReference>
<feature type="domain" description="T6SS Transcription factor RovC-like DNA binding" evidence="1">
    <location>
        <begin position="25"/>
        <end position="126"/>
    </location>
</feature>
<dbReference type="EMBL" id="CP027850">
    <property type="protein sequence ID" value="AVQ04454.1"/>
    <property type="molecule type" value="Genomic_DNA"/>
</dbReference>
<gene>
    <name evidence="2" type="ORF">B7G68_13095</name>
</gene>
<dbReference type="Proteomes" id="UP000240527">
    <property type="component" value="Chromosome"/>
</dbReference>
<accession>A0ABN5J4J1</accession>
<keyword evidence="3" id="KW-1185">Reference proteome</keyword>
<evidence type="ECO:0000313" key="3">
    <source>
        <dbReference type="Proteomes" id="UP000240527"/>
    </source>
</evidence>
<evidence type="ECO:0000313" key="2">
    <source>
        <dbReference type="EMBL" id="AVQ04454.1"/>
    </source>
</evidence>
<reference evidence="2 3" key="1">
    <citation type="journal article" date="2015" name="Biotechnol. Bioeng.">
        <title>Genome sequence and phenotypic characterization of Caulobacter segnis.</title>
        <authorList>
            <person name="Patel S."/>
            <person name="Fletcher B."/>
            <person name="Scott D.C."/>
            <person name="Ely B."/>
        </authorList>
    </citation>
    <scope>NUCLEOTIDE SEQUENCE [LARGE SCALE GENOMIC DNA]</scope>
    <source>
        <strain evidence="2 3">TK0059</strain>
    </source>
</reference>
<organism evidence="2 3">
    <name type="scientific">Caulobacter segnis</name>
    <dbReference type="NCBI Taxonomy" id="88688"/>
    <lineage>
        <taxon>Bacteria</taxon>
        <taxon>Pseudomonadati</taxon>
        <taxon>Pseudomonadota</taxon>
        <taxon>Alphaproteobacteria</taxon>
        <taxon>Caulobacterales</taxon>
        <taxon>Caulobacteraceae</taxon>
        <taxon>Caulobacter</taxon>
    </lineage>
</organism>
<proteinExistence type="predicted"/>
<sequence>MRTSCGLQVLLRKGAEVGGPLVISLAFDANLGLRVRAVDAFERLSAGRPPPKSHLTQAQFVRLGRCLQALDAALAGLSYRAIASTVFGPAATESVPWKTAALRATTIRLVGAGRALMNGGYLKLLKGGL</sequence>
<evidence type="ECO:0000259" key="1">
    <source>
        <dbReference type="Pfam" id="PF10074"/>
    </source>
</evidence>